<evidence type="ECO:0000313" key="7">
    <source>
        <dbReference type="EMBL" id="ADU66557.1"/>
    </source>
</evidence>
<evidence type="ECO:0000256" key="4">
    <source>
        <dbReference type="ARBA" id="ARBA00022989"/>
    </source>
</evidence>
<dbReference type="HOGENOM" id="CLU_777843_0_0_0"/>
<dbReference type="EMBL" id="CP002432">
    <property type="protein sequence ID" value="ADU66557.1"/>
    <property type="molecule type" value="Genomic_DNA"/>
</dbReference>
<protein>
    <submittedName>
        <fullName evidence="7">Permease YjgP/YjgQ family protein</fullName>
    </submittedName>
</protein>
<organism evidence="7 8">
    <name type="scientific">Desulfurispirillum indicum (strain ATCC BAA-1389 / DSM 22839 / S5)</name>
    <dbReference type="NCBI Taxonomy" id="653733"/>
    <lineage>
        <taxon>Bacteria</taxon>
        <taxon>Pseudomonadati</taxon>
        <taxon>Chrysiogenota</taxon>
        <taxon>Chrysiogenia</taxon>
        <taxon>Chrysiogenales</taxon>
        <taxon>Chrysiogenaceae</taxon>
        <taxon>Desulfurispirillum</taxon>
    </lineage>
</organism>
<dbReference type="KEGG" id="din:Selin_1830"/>
<dbReference type="GO" id="GO:0043190">
    <property type="term" value="C:ATP-binding cassette (ABC) transporter complex"/>
    <property type="evidence" value="ECO:0007669"/>
    <property type="project" value="TreeGrafter"/>
</dbReference>
<keyword evidence="3 6" id="KW-0812">Transmembrane</keyword>
<evidence type="ECO:0000256" key="1">
    <source>
        <dbReference type="ARBA" id="ARBA00004651"/>
    </source>
</evidence>
<dbReference type="AlphaFoldDB" id="E6W1K8"/>
<dbReference type="InParanoid" id="E6W1K8"/>
<evidence type="ECO:0000256" key="2">
    <source>
        <dbReference type="ARBA" id="ARBA00022475"/>
    </source>
</evidence>
<keyword evidence="5 6" id="KW-0472">Membrane</keyword>
<proteinExistence type="predicted"/>
<dbReference type="Proteomes" id="UP000002572">
    <property type="component" value="Chromosome"/>
</dbReference>
<name>E6W1K8_DESIS</name>
<evidence type="ECO:0000256" key="6">
    <source>
        <dbReference type="SAM" id="Phobius"/>
    </source>
</evidence>
<dbReference type="STRING" id="653733.Selin_1830"/>
<keyword evidence="2" id="KW-1003">Cell membrane</keyword>
<dbReference type="InterPro" id="IPR005495">
    <property type="entry name" value="LptG/LptF_permease"/>
</dbReference>
<feature type="transmembrane region" description="Helical" evidence="6">
    <location>
        <begin position="12"/>
        <end position="34"/>
    </location>
</feature>
<reference evidence="7 8" key="1">
    <citation type="submission" date="2010-12" db="EMBL/GenBank/DDBJ databases">
        <title>Complete sequence of Desulfurispirillum indicum S5.</title>
        <authorList>
            <consortium name="US DOE Joint Genome Institute"/>
            <person name="Lucas S."/>
            <person name="Copeland A."/>
            <person name="Lapidus A."/>
            <person name="Cheng J.-F."/>
            <person name="Goodwin L."/>
            <person name="Pitluck S."/>
            <person name="Chertkov O."/>
            <person name="Held B."/>
            <person name="Detter J.C."/>
            <person name="Han C."/>
            <person name="Tapia R."/>
            <person name="Land M."/>
            <person name="Hauser L."/>
            <person name="Kyrpides N."/>
            <person name="Ivanova N."/>
            <person name="Mikhailova N."/>
            <person name="Haggblom M."/>
            <person name="Rauschenbach I."/>
            <person name="Bini E."/>
            <person name="Woyke T."/>
        </authorList>
    </citation>
    <scope>NUCLEOTIDE SEQUENCE [LARGE SCALE GENOMIC DNA]</scope>
    <source>
        <strain evidence="8">ATCC BAA-1389 / DSM 22839 / S5</strain>
    </source>
</reference>
<evidence type="ECO:0000313" key="8">
    <source>
        <dbReference type="Proteomes" id="UP000002572"/>
    </source>
</evidence>
<sequence>MTLLLYTFRQYLHIIFLAMAVLVALYGVVDIIGNLDDFAHLSSLQIAYYVGATLLIGLYHLTPAIMLIATVMYITTIGVNNEMKIMLSAGISLKKISLPVLVFVSCAAGAHFLLGEQVFQHIKPEVDALQKYEARQQRPPSAIIAGNLWVRNYDGTSFARIRRFNMENNLLLGVEIYTVREGMIQEYVSADHGSLQEGRIHLEGVVIRNFMTQQVSRLPEHQVEFTGIMESTKASIKPLEEYSSRELASDIAILREAGHPSHLYVSELLRRVSYSLAIIVLSLVAIPLGVTGERKSGKIFSVTVGLLVAMVYFIVDSLAMTLGKGDAISPYIAPFIANGVFLGLFVFLYSRHRNIV</sequence>
<dbReference type="eggNOG" id="COG0795">
    <property type="taxonomic scope" value="Bacteria"/>
</dbReference>
<feature type="transmembrane region" description="Helical" evidence="6">
    <location>
        <begin position="331"/>
        <end position="350"/>
    </location>
</feature>
<feature type="transmembrane region" description="Helical" evidence="6">
    <location>
        <begin position="46"/>
        <end position="75"/>
    </location>
</feature>
<feature type="transmembrane region" description="Helical" evidence="6">
    <location>
        <begin position="272"/>
        <end position="292"/>
    </location>
</feature>
<dbReference type="PANTHER" id="PTHR33529:SF6">
    <property type="entry name" value="YJGP_YJGQ FAMILY PERMEASE"/>
    <property type="match status" value="1"/>
</dbReference>
<feature type="transmembrane region" description="Helical" evidence="6">
    <location>
        <begin position="299"/>
        <end position="319"/>
    </location>
</feature>
<accession>E6W1K8</accession>
<comment type="subcellular location">
    <subcellularLocation>
        <location evidence="1">Cell membrane</location>
        <topology evidence="1">Multi-pass membrane protein</topology>
    </subcellularLocation>
</comment>
<dbReference type="Pfam" id="PF03739">
    <property type="entry name" value="LptF_LptG"/>
    <property type="match status" value="1"/>
</dbReference>
<dbReference type="GO" id="GO:0015920">
    <property type="term" value="P:lipopolysaccharide transport"/>
    <property type="evidence" value="ECO:0007669"/>
    <property type="project" value="TreeGrafter"/>
</dbReference>
<feature type="transmembrane region" description="Helical" evidence="6">
    <location>
        <begin position="96"/>
        <end position="114"/>
    </location>
</feature>
<keyword evidence="4 6" id="KW-1133">Transmembrane helix</keyword>
<gene>
    <name evidence="7" type="ordered locus">Selin_1830</name>
</gene>
<evidence type="ECO:0000256" key="3">
    <source>
        <dbReference type="ARBA" id="ARBA00022692"/>
    </source>
</evidence>
<dbReference type="RefSeq" id="WP_013506437.1">
    <property type="nucleotide sequence ID" value="NC_014836.1"/>
</dbReference>
<keyword evidence="8" id="KW-1185">Reference proteome</keyword>
<evidence type="ECO:0000256" key="5">
    <source>
        <dbReference type="ARBA" id="ARBA00023136"/>
    </source>
</evidence>
<dbReference type="OrthoDB" id="9783403at2"/>
<dbReference type="PANTHER" id="PTHR33529">
    <property type="entry name" value="SLR0882 PROTEIN-RELATED"/>
    <property type="match status" value="1"/>
</dbReference>